<keyword evidence="1" id="KW-0472">Membrane</keyword>
<dbReference type="STRING" id="1121895.GCA_000378485_02310"/>
<keyword evidence="3" id="KW-1185">Reference proteome</keyword>
<comment type="caution">
    <text evidence="2">The sequence shown here is derived from an EMBL/GenBank/DDBJ whole genome shotgun (WGS) entry which is preliminary data.</text>
</comment>
<protein>
    <submittedName>
        <fullName evidence="2">Uncharacterized protein</fullName>
    </submittedName>
</protein>
<keyword evidence="1" id="KW-1133">Transmembrane helix</keyword>
<feature type="transmembrane region" description="Helical" evidence="1">
    <location>
        <begin position="7"/>
        <end position="24"/>
    </location>
</feature>
<feature type="transmembrane region" description="Helical" evidence="1">
    <location>
        <begin position="30"/>
        <end position="48"/>
    </location>
</feature>
<gene>
    <name evidence="2" type="ORF">Q765_06915</name>
</gene>
<name>A0A0A2MGE8_9FLAO</name>
<organism evidence="2 3">
    <name type="scientific">Flavobacterium rivuli WB 3.3-2 = DSM 21788</name>
    <dbReference type="NCBI Taxonomy" id="1121895"/>
    <lineage>
        <taxon>Bacteria</taxon>
        <taxon>Pseudomonadati</taxon>
        <taxon>Bacteroidota</taxon>
        <taxon>Flavobacteriia</taxon>
        <taxon>Flavobacteriales</taxon>
        <taxon>Flavobacteriaceae</taxon>
        <taxon>Flavobacterium</taxon>
    </lineage>
</organism>
<reference evidence="2 3" key="1">
    <citation type="submission" date="2013-09" db="EMBL/GenBank/DDBJ databases">
        <authorList>
            <person name="Zeng Z."/>
            <person name="Chen C."/>
        </authorList>
    </citation>
    <scope>NUCLEOTIDE SEQUENCE [LARGE SCALE GENOMIC DNA]</scope>
    <source>
        <strain evidence="2 3">WB 3.3-2</strain>
    </source>
</reference>
<proteinExistence type="predicted"/>
<dbReference type="EMBL" id="JRLX01000005">
    <property type="protein sequence ID" value="KGO87390.1"/>
    <property type="molecule type" value="Genomic_DNA"/>
</dbReference>
<dbReference type="Proteomes" id="UP000030152">
    <property type="component" value="Unassembled WGS sequence"/>
</dbReference>
<dbReference type="AlphaFoldDB" id="A0A0A2MGE8"/>
<feature type="transmembrane region" description="Helical" evidence="1">
    <location>
        <begin position="60"/>
        <end position="80"/>
    </location>
</feature>
<dbReference type="eggNOG" id="ENOG5030YVU">
    <property type="taxonomic scope" value="Bacteria"/>
</dbReference>
<evidence type="ECO:0000313" key="2">
    <source>
        <dbReference type="EMBL" id="KGO87390.1"/>
    </source>
</evidence>
<accession>A0A0A2MGE8</accession>
<dbReference type="OrthoDB" id="1377452at2"/>
<evidence type="ECO:0000313" key="3">
    <source>
        <dbReference type="Proteomes" id="UP000030152"/>
    </source>
</evidence>
<dbReference type="RefSeq" id="WP_020213473.1">
    <property type="nucleotide sequence ID" value="NZ_JRLX01000005.1"/>
</dbReference>
<keyword evidence="1" id="KW-0812">Transmembrane</keyword>
<feature type="transmembrane region" description="Helical" evidence="1">
    <location>
        <begin position="86"/>
        <end position="104"/>
    </location>
</feature>
<sequence length="122" mass="14183">MKTLHFINIVATYITIGLYLFIYLGMMAQVVLGPLQLLLAIIISLRYYKILDQHNQILIMYYWFLVVISLSIAAITWFGYPNSITAIIWVIVVPMLVACYFLYVTKSLNRYINSVHEIAEKE</sequence>
<evidence type="ECO:0000256" key="1">
    <source>
        <dbReference type="SAM" id="Phobius"/>
    </source>
</evidence>